<keyword evidence="4" id="KW-1185">Reference proteome</keyword>
<evidence type="ECO:0000313" key="4">
    <source>
        <dbReference type="Proteomes" id="UP000286931"/>
    </source>
</evidence>
<dbReference type="InterPro" id="IPR053779">
    <property type="entry name" value="GlpR"/>
</dbReference>
<feature type="compositionally biased region" description="Low complexity" evidence="1">
    <location>
        <begin position="226"/>
        <end position="242"/>
    </location>
</feature>
<accession>A0A401YHN1</accession>
<evidence type="ECO:0000256" key="2">
    <source>
        <dbReference type="SAM" id="Phobius"/>
    </source>
</evidence>
<evidence type="ECO:0000256" key="1">
    <source>
        <dbReference type="SAM" id="MobiDB-lite"/>
    </source>
</evidence>
<dbReference type="NCBIfam" id="NF045516">
    <property type="entry name" value="GlpR"/>
    <property type="match status" value="1"/>
</dbReference>
<feature type="compositionally biased region" description="Gly residues" evidence="1">
    <location>
        <begin position="282"/>
        <end position="296"/>
    </location>
</feature>
<dbReference type="Proteomes" id="UP000286931">
    <property type="component" value="Unassembled WGS sequence"/>
</dbReference>
<feature type="region of interest" description="Disordered" evidence="1">
    <location>
        <begin position="224"/>
        <end position="313"/>
    </location>
</feature>
<dbReference type="OrthoDB" id="3218604at2"/>
<feature type="compositionally biased region" description="Basic and acidic residues" evidence="1">
    <location>
        <begin position="353"/>
        <end position="363"/>
    </location>
</feature>
<feature type="region of interest" description="Disordered" evidence="1">
    <location>
        <begin position="53"/>
        <end position="159"/>
    </location>
</feature>
<feature type="compositionally biased region" description="Low complexity" evidence="1">
    <location>
        <begin position="91"/>
        <end position="139"/>
    </location>
</feature>
<gene>
    <name evidence="3" type="ORF">EHYA_01784</name>
</gene>
<protein>
    <submittedName>
        <fullName evidence="3">Uncharacterized protein</fullName>
    </submittedName>
</protein>
<keyword evidence="2" id="KW-1133">Transmembrane helix</keyword>
<feature type="region of interest" description="Disordered" evidence="1">
    <location>
        <begin position="344"/>
        <end position="400"/>
    </location>
</feature>
<feature type="transmembrane region" description="Helical" evidence="2">
    <location>
        <begin position="169"/>
        <end position="194"/>
    </location>
</feature>
<evidence type="ECO:0000313" key="3">
    <source>
        <dbReference type="EMBL" id="GCD94126.1"/>
    </source>
</evidence>
<dbReference type="EMBL" id="BIFH01000015">
    <property type="protein sequence ID" value="GCD94126.1"/>
    <property type="molecule type" value="Genomic_DNA"/>
</dbReference>
<dbReference type="RefSeq" id="WP_126636345.1">
    <property type="nucleotide sequence ID" value="NZ_BIFH01000015.1"/>
</dbReference>
<organism evidence="3 4">
    <name type="scientific">Embleya hyalina</name>
    <dbReference type="NCBI Taxonomy" id="516124"/>
    <lineage>
        <taxon>Bacteria</taxon>
        <taxon>Bacillati</taxon>
        <taxon>Actinomycetota</taxon>
        <taxon>Actinomycetes</taxon>
        <taxon>Kitasatosporales</taxon>
        <taxon>Streptomycetaceae</taxon>
        <taxon>Embleya</taxon>
    </lineage>
</organism>
<dbReference type="AlphaFoldDB" id="A0A401YHN1"/>
<reference evidence="3 4" key="1">
    <citation type="submission" date="2018-12" db="EMBL/GenBank/DDBJ databases">
        <title>Draft genome sequence of Embleya hyalina NBRC 13850T.</title>
        <authorList>
            <person name="Komaki H."/>
            <person name="Hosoyama A."/>
            <person name="Kimura A."/>
            <person name="Ichikawa N."/>
            <person name="Tamura T."/>
        </authorList>
    </citation>
    <scope>NUCLEOTIDE SEQUENCE [LARGE SCALE GENOMIC DNA]</scope>
    <source>
        <strain evidence="3 4">NBRC 13850</strain>
    </source>
</reference>
<comment type="caution">
    <text evidence="3">The sequence shown here is derived from an EMBL/GenBank/DDBJ whole genome shotgun (WGS) entry which is preliminary data.</text>
</comment>
<keyword evidence="2" id="KW-0472">Membrane</keyword>
<keyword evidence="2" id="KW-0812">Transmembrane</keyword>
<name>A0A401YHN1_9ACTN</name>
<proteinExistence type="predicted"/>
<sequence>MNGSGLIYAAIVGAWAAYLVPMWLRRQDELNEARPTERFTTAIRILSRRGAFERRSARALAEQSGTEGAERRAAGEVGRGRRPSGGGAQDSNSPSSNSPSSSQPSGGQASVQASAGAAGQSSVPQQATGSGAGSAAAAKGKGGGAGKRPAAPVRRDEGRAALLTRRRRVIASLFAGFTAGAILAGVAGLAWVWLPAVPGVLLSAYIVHLRVQERRRYEAGLRRLARPAAKPAAPADAGAANEARVRARTREAADGAAVDPRPATPPTGGDGRQARTPRSGSGAQGASGPAGAGGAAAGPAGSARGRRERAAEEPALAEWIAELATGDGPDRDAWDPVPVPLPTYVTAPVVPRGDTEQEPERPQIHAVPDPQPAEALRPPTPLFDQYAEDTRSGYGASVDSLPLYEHEWRRAGNE</sequence>
<feature type="transmembrane region" description="Helical" evidence="2">
    <location>
        <begin position="6"/>
        <end position="24"/>
    </location>
</feature>
<feature type="compositionally biased region" description="Basic and acidic residues" evidence="1">
    <location>
        <begin position="243"/>
        <end position="253"/>
    </location>
</feature>